<comment type="caution">
    <text evidence="3">The sequence shown here is derived from an EMBL/GenBank/DDBJ whole genome shotgun (WGS) entry which is preliminary data.</text>
</comment>
<name>A0A0F3PZF9_ANAPH</name>
<dbReference type="PANTHER" id="PTHR11851:SF224">
    <property type="entry name" value="PROCESSING PROTEASE"/>
    <property type="match status" value="1"/>
</dbReference>
<dbReference type="RefSeq" id="WP_011451205.1">
    <property type="nucleotide sequence ID" value="NZ_LAOF01000001.1"/>
</dbReference>
<dbReference type="EMBL" id="LAOF01000001">
    <property type="protein sequence ID" value="KJV85392.1"/>
    <property type="molecule type" value="Genomic_DNA"/>
</dbReference>
<feature type="domain" description="Peptidase M16 N-terminal" evidence="1">
    <location>
        <begin position="61"/>
        <end position="181"/>
    </location>
</feature>
<dbReference type="Proteomes" id="UP000033622">
    <property type="component" value="Unassembled WGS sequence"/>
</dbReference>
<dbReference type="InterPro" id="IPR050361">
    <property type="entry name" value="MPP/UQCRC_Complex"/>
</dbReference>
<dbReference type="Pfam" id="PF00675">
    <property type="entry name" value="Peptidase_M16"/>
    <property type="match status" value="1"/>
</dbReference>
<dbReference type="InterPro" id="IPR011249">
    <property type="entry name" value="Metalloenz_LuxS/M16"/>
</dbReference>
<dbReference type="PATRIC" id="fig|1359155.3.peg.719"/>
<dbReference type="SUPFAM" id="SSF63411">
    <property type="entry name" value="LuxS/MPP-like metallohydrolase"/>
    <property type="match status" value="2"/>
</dbReference>
<dbReference type="Pfam" id="PF05193">
    <property type="entry name" value="Peptidase_M16_C"/>
    <property type="match status" value="1"/>
</dbReference>
<dbReference type="PANTHER" id="PTHR11851">
    <property type="entry name" value="METALLOPROTEASE"/>
    <property type="match status" value="1"/>
</dbReference>
<evidence type="ECO:0000259" key="1">
    <source>
        <dbReference type="Pfam" id="PF00675"/>
    </source>
</evidence>
<reference evidence="3 4" key="1">
    <citation type="submission" date="2015-01" db="EMBL/GenBank/DDBJ databases">
        <title>Genome Sequencing of Rickettsiales.</title>
        <authorList>
            <person name="Daugherty S.C."/>
            <person name="Su Q."/>
            <person name="Abolude K."/>
            <person name="Beier-Sexton M."/>
            <person name="Carlyon J.A."/>
            <person name="Carter R."/>
            <person name="Day N.P."/>
            <person name="Dumler S.J."/>
            <person name="Dyachenko V."/>
            <person name="Godinez A."/>
            <person name="Kurtti T.J."/>
            <person name="Lichay M."/>
            <person name="Mullins K.E."/>
            <person name="Ott S."/>
            <person name="Pappas-Brown V."/>
            <person name="Paris D.H."/>
            <person name="Patel P."/>
            <person name="Richards A.L."/>
            <person name="Sadzewicz L."/>
            <person name="Sears K."/>
            <person name="Seidman D."/>
            <person name="Sengamalay N."/>
            <person name="Stenos J."/>
            <person name="Tallon L.J."/>
            <person name="Vincent G."/>
            <person name="Fraser C.M."/>
            <person name="Munderloh U."/>
            <person name="Dunning-Hotopp J.C."/>
        </authorList>
    </citation>
    <scope>NUCLEOTIDE SEQUENCE [LARGE SCALE GENOMIC DNA]</scope>
    <source>
        <strain evidence="3 4">ApWI1</strain>
    </source>
</reference>
<gene>
    <name evidence="3" type="ORF">APHWI1_0706</name>
</gene>
<sequence length="463" mass="50957">MRNKLFGHVLFFISVLFWGTHCFASDMKIDIRDVKTSAGIGYWYKQKEGLPLVSMTMAFKNAGFIYDPIDKKGLALLATSLISRGTTKDGESIAKLFQEKGIIFHVSVDSDNAYVTLKTLSENLDFALGLIGEVLVDSPIDEEVFVIEKERQKSDIRRDSSDPGQLAHNMLNKVVFGDQPHAYDASGTLDALEGVTIEDVENYRRENFDLDKLVIGVVGNASEEDVSRMLDRALARLGRGQNSKVIGDAVLNIGLRGYVAYDSPQSVIVFAAKSIPRKDPKYHVAEVLSSALGGMGLSSVLMQELREKLGITYNVRSGLYNVEGASLFQGILFTDKTTARKGVEAFLRTVQSVKEKGLDKRALEIARAKIVSSTLFSLSRTSSMSQVLVYLQLHGFGADIHNYSARYESVTLEEVNEFAKNFLGDFTIVEVGAENNIDATITSCENLIPNDCAAMKPAESRVS</sequence>
<evidence type="ECO:0000259" key="2">
    <source>
        <dbReference type="Pfam" id="PF05193"/>
    </source>
</evidence>
<dbReference type="InterPro" id="IPR007863">
    <property type="entry name" value="Peptidase_M16_C"/>
</dbReference>
<evidence type="ECO:0000313" key="3">
    <source>
        <dbReference type="EMBL" id="KJV85392.1"/>
    </source>
</evidence>
<evidence type="ECO:0000313" key="4">
    <source>
        <dbReference type="Proteomes" id="UP000033622"/>
    </source>
</evidence>
<dbReference type="GeneID" id="92747943"/>
<organism evidence="3 4">
    <name type="scientific">Anaplasma phagocytophilum str. ApWI1</name>
    <dbReference type="NCBI Taxonomy" id="1359155"/>
    <lineage>
        <taxon>Bacteria</taxon>
        <taxon>Pseudomonadati</taxon>
        <taxon>Pseudomonadota</taxon>
        <taxon>Alphaproteobacteria</taxon>
        <taxon>Rickettsiales</taxon>
        <taxon>Anaplasmataceae</taxon>
        <taxon>Anaplasma</taxon>
        <taxon>phagocytophilum group</taxon>
    </lineage>
</organism>
<dbReference type="Gene3D" id="3.30.830.10">
    <property type="entry name" value="Metalloenzyme, LuxS/M16 peptidase-like"/>
    <property type="match status" value="2"/>
</dbReference>
<dbReference type="AlphaFoldDB" id="A0A0F3PZF9"/>
<accession>A0A0F3PZF9</accession>
<dbReference type="InterPro" id="IPR011765">
    <property type="entry name" value="Pept_M16_N"/>
</dbReference>
<proteinExistence type="predicted"/>
<feature type="domain" description="Peptidase M16 C-terminal" evidence="2">
    <location>
        <begin position="195"/>
        <end position="369"/>
    </location>
</feature>
<dbReference type="GO" id="GO:0046872">
    <property type="term" value="F:metal ion binding"/>
    <property type="evidence" value="ECO:0007669"/>
    <property type="project" value="InterPro"/>
</dbReference>
<protein>
    <submittedName>
        <fullName evidence="3">Peptidase M16 inactive domain protein</fullName>
    </submittedName>
</protein>